<proteinExistence type="inferred from homology"/>
<dbReference type="InterPro" id="IPR001173">
    <property type="entry name" value="Glyco_trans_2-like"/>
</dbReference>
<dbReference type="InterPro" id="IPR029044">
    <property type="entry name" value="Nucleotide-diphossugar_trans"/>
</dbReference>
<comment type="similarity">
    <text evidence="1">Belongs to the glycosyltransferase 2 family.</text>
</comment>
<accession>S9QD78</accession>
<evidence type="ECO:0000256" key="1">
    <source>
        <dbReference type="ARBA" id="ARBA00006739"/>
    </source>
</evidence>
<name>S9QD78_9RHOB</name>
<dbReference type="GO" id="GO:0016757">
    <property type="term" value="F:glycosyltransferase activity"/>
    <property type="evidence" value="ECO:0007669"/>
    <property type="project" value="UniProtKB-KW"/>
</dbReference>
<dbReference type="PANTHER" id="PTHR43179">
    <property type="entry name" value="RHAMNOSYLTRANSFERASE WBBL"/>
    <property type="match status" value="1"/>
</dbReference>
<keyword evidence="3" id="KW-0808">Transferase</keyword>
<dbReference type="OrthoDB" id="6653642at2"/>
<dbReference type="Pfam" id="PF00535">
    <property type="entry name" value="Glycos_transf_2"/>
    <property type="match status" value="1"/>
</dbReference>
<evidence type="ECO:0000256" key="2">
    <source>
        <dbReference type="ARBA" id="ARBA00022676"/>
    </source>
</evidence>
<comment type="caution">
    <text evidence="5">The sequence shown here is derived from an EMBL/GenBank/DDBJ whole genome shotgun (WGS) entry which is preliminary data.</text>
</comment>
<dbReference type="STRING" id="1123360.thalar_03252"/>
<dbReference type="eggNOG" id="COG1216">
    <property type="taxonomic scope" value="Bacteria"/>
</dbReference>
<dbReference type="RefSeq" id="WP_021102599.1">
    <property type="nucleotide sequence ID" value="NZ_KE557314.1"/>
</dbReference>
<organism evidence="5 6">
    <name type="scientific">Litoreibacter arenae DSM 19593</name>
    <dbReference type="NCBI Taxonomy" id="1123360"/>
    <lineage>
        <taxon>Bacteria</taxon>
        <taxon>Pseudomonadati</taxon>
        <taxon>Pseudomonadota</taxon>
        <taxon>Alphaproteobacteria</taxon>
        <taxon>Rhodobacterales</taxon>
        <taxon>Roseobacteraceae</taxon>
        <taxon>Litoreibacter</taxon>
    </lineage>
</organism>
<dbReference type="EMBL" id="AONI01000015">
    <property type="protein sequence ID" value="EPX77528.1"/>
    <property type="molecule type" value="Genomic_DNA"/>
</dbReference>
<evidence type="ECO:0000313" key="6">
    <source>
        <dbReference type="Proteomes" id="UP000015351"/>
    </source>
</evidence>
<dbReference type="Gene3D" id="3.90.550.10">
    <property type="entry name" value="Spore Coat Polysaccharide Biosynthesis Protein SpsA, Chain A"/>
    <property type="match status" value="1"/>
</dbReference>
<protein>
    <recommendedName>
        <fullName evidence="4">Glycosyltransferase 2-like domain-containing protein</fullName>
    </recommendedName>
</protein>
<keyword evidence="2" id="KW-0328">Glycosyltransferase</keyword>
<keyword evidence="6" id="KW-1185">Reference proteome</keyword>
<dbReference type="Proteomes" id="UP000015351">
    <property type="component" value="Unassembled WGS sequence"/>
</dbReference>
<gene>
    <name evidence="5" type="ORF">thalar_03252</name>
</gene>
<feature type="domain" description="Glycosyltransferase 2-like" evidence="4">
    <location>
        <begin position="6"/>
        <end position="116"/>
    </location>
</feature>
<reference evidence="6" key="1">
    <citation type="journal article" date="2013" name="Stand. Genomic Sci.">
        <title>Genome sequence of the Litoreibacter arenae type strain (DSM 19593(T)), a member of the Roseobacter clade isolated from sea sand.</title>
        <authorList>
            <person name="Riedel T."/>
            <person name="Fiebig A."/>
            <person name="Petersen J."/>
            <person name="Gronow S."/>
            <person name="Kyrpides N.C."/>
            <person name="Goker M."/>
            <person name="Klenk H.P."/>
        </authorList>
    </citation>
    <scope>NUCLEOTIDE SEQUENCE [LARGE SCALE GENOMIC DNA]</scope>
    <source>
        <strain evidence="6">DSM 19593</strain>
    </source>
</reference>
<evidence type="ECO:0000259" key="4">
    <source>
        <dbReference type="Pfam" id="PF00535"/>
    </source>
</evidence>
<dbReference type="AlphaFoldDB" id="S9QD78"/>
<evidence type="ECO:0000313" key="5">
    <source>
        <dbReference type="EMBL" id="EPX77528.1"/>
    </source>
</evidence>
<dbReference type="PANTHER" id="PTHR43179:SF12">
    <property type="entry name" value="GALACTOFURANOSYLTRANSFERASE GLFT2"/>
    <property type="match status" value="1"/>
</dbReference>
<sequence length="292" mass="32345">MQPAASVIIPHHNDADALTSCLQSLAACPERGQVEIIVVDNGPATLTPAFTRSFPDVRFFHQLQQGAALARNTGVQKARGHILIFTDSDCVVSPDFLSQAIAAGQAQDLTGGAVRLSTPPNQSPNAVQAFERVFAFNQRHYIEAKGFSVTANLVTNATVFRQVGPFRGGLSEDYDWCLRARAAGFSLHYRPEMVVHHPCRATWAQLQAKWRRITAETYGLHHSRQRGLLRWVGLAALMPLSILAHAPRVFRSPELSSPAERLAALRTLARLRLWRMAEMLRLMLRRKPANTG</sequence>
<evidence type="ECO:0000256" key="3">
    <source>
        <dbReference type="ARBA" id="ARBA00022679"/>
    </source>
</evidence>
<dbReference type="HOGENOM" id="CLU_025996_19_6_5"/>
<dbReference type="SUPFAM" id="SSF53448">
    <property type="entry name" value="Nucleotide-diphospho-sugar transferases"/>
    <property type="match status" value="1"/>
</dbReference>